<accession>I0JS88</accession>
<organism evidence="2 3">
    <name type="scientific">Halobacillus halophilus (strain ATCC 35676 / DSM 2266 / JCM 20832 / KCTC 3685 / LMG 17431 / NBRC 102448 / NCIMB 2269)</name>
    <name type="common">Sporosarcina halophila</name>
    <dbReference type="NCBI Taxonomy" id="866895"/>
    <lineage>
        <taxon>Bacteria</taxon>
        <taxon>Bacillati</taxon>
        <taxon>Bacillota</taxon>
        <taxon>Bacilli</taxon>
        <taxon>Bacillales</taxon>
        <taxon>Bacillaceae</taxon>
        <taxon>Halobacillus</taxon>
    </lineage>
</organism>
<dbReference type="AlphaFoldDB" id="I0JS88"/>
<dbReference type="HOGENOM" id="CLU_076318_0_2_9"/>
<dbReference type="PANTHER" id="PTHR30087">
    <property type="entry name" value="INNER MEMBRANE PROTEIN"/>
    <property type="match status" value="1"/>
</dbReference>
<dbReference type="Pfam" id="PF08349">
    <property type="entry name" value="DUF1722"/>
    <property type="match status" value="1"/>
</dbReference>
<dbReference type="RefSeq" id="WP_014644894.1">
    <property type="nucleotide sequence ID" value="NC_017668.1"/>
</dbReference>
<dbReference type="EMBL" id="HE717023">
    <property type="protein sequence ID" value="CCG47009.1"/>
    <property type="molecule type" value="Genomic_DNA"/>
</dbReference>
<reference evidence="2 3" key="1">
    <citation type="journal article" date="2013" name="Environ. Microbiol.">
        <title>Chloride and organic osmolytes: a hybrid strategy to cope with elevated salinities by the moderately halophilic, chloride-dependent bacterium Halobacillus halophilus.</title>
        <authorList>
            <person name="Saum S.H."/>
            <person name="Pfeiffer F."/>
            <person name="Palm P."/>
            <person name="Rampp M."/>
            <person name="Schuster S.C."/>
            <person name="Muller V."/>
            <person name="Oesterhelt D."/>
        </authorList>
    </citation>
    <scope>NUCLEOTIDE SEQUENCE [LARGE SCALE GENOMIC DNA]</scope>
    <source>
        <strain evidence="3">ATCC 35676 / DSM 2266 / JCM 20832 / KCTC 3685 / LMG 17431 / NBRC 102448 / NCIMB 2269</strain>
    </source>
</reference>
<evidence type="ECO:0000259" key="1">
    <source>
        <dbReference type="Pfam" id="PF08349"/>
    </source>
</evidence>
<evidence type="ECO:0000313" key="3">
    <source>
        <dbReference type="Proteomes" id="UP000007397"/>
    </source>
</evidence>
<sequence length="176" mass="20700">MGDVSIESSIPSILCLRKRVTDTLHGYDEPLFTTLFILDDYHKVKIGRYSLQTFHARQKYLLMAFQPEQLKVLGRIAANHTHESEVRLLENYELNLRKLLNDKPTRSSHINVCQHIAGYFKNDWSSMEKENFNKQLILYKEGKLGLEVLKKRLAFWASRLDKKYLLQQTYFASFLS</sequence>
<dbReference type="KEGG" id="hhd:HBHAL_4671"/>
<gene>
    <name evidence="2" type="ordered locus">HBHAL_4671</name>
</gene>
<dbReference type="InterPro" id="IPR013560">
    <property type="entry name" value="DUF1722"/>
</dbReference>
<dbReference type="PATRIC" id="fig|866895.3.peg.3707"/>
<feature type="domain" description="DUF1722" evidence="1">
    <location>
        <begin position="59"/>
        <end position="172"/>
    </location>
</feature>
<dbReference type="Proteomes" id="UP000007397">
    <property type="component" value="Chromosome"/>
</dbReference>
<keyword evidence="3" id="KW-1185">Reference proteome</keyword>
<proteinExistence type="predicted"/>
<dbReference type="PANTHER" id="PTHR30087:SF1">
    <property type="entry name" value="HYPOTHETICAL CYTOSOLIC PROTEIN"/>
    <property type="match status" value="1"/>
</dbReference>
<dbReference type="eggNOG" id="COG3272">
    <property type="taxonomic scope" value="Bacteria"/>
</dbReference>
<evidence type="ECO:0000313" key="2">
    <source>
        <dbReference type="EMBL" id="CCG47009.1"/>
    </source>
</evidence>
<protein>
    <recommendedName>
        <fullName evidence="1">DUF1722 domain-containing protein</fullName>
    </recommendedName>
</protein>
<name>I0JS88_HALH3</name>
<dbReference type="STRING" id="866895.HBHAL_4671"/>